<dbReference type="InterPro" id="IPR016154">
    <property type="entry name" value="Heat_shock_Hsp33_C"/>
</dbReference>
<dbReference type="GO" id="GO:0005737">
    <property type="term" value="C:cytoplasm"/>
    <property type="evidence" value="ECO:0007669"/>
    <property type="project" value="InterPro"/>
</dbReference>
<dbReference type="EMBL" id="JTLV02000001">
    <property type="protein sequence ID" value="PQM30259.1"/>
    <property type="molecule type" value="Genomic_DNA"/>
</dbReference>
<dbReference type="PANTHER" id="PTHR30111:SF1">
    <property type="entry name" value="33 KDA CHAPERONIN"/>
    <property type="match status" value="1"/>
</dbReference>
<dbReference type="SUPFAM" id="SSF118352">
    <property type="entry name" value="HSP33 redox switch-like"/>
    <property type="match status" value="1"/>
</dbReference>
<accession>A0A2P6F9Y5</accession>
<gene>
    <name evidence="6" type="primary">hslO</name>
    <name evidence="6" type="ORF">SMSRO_SF000150</name>
</gene>
<keyword evidence="5" id="KW-0676">Redox-active center</keyword>
<dbReference type="PANTHER" id="PTHR30111">
    <property type="entry name" value="33 KDA CHAPERONIN"/>
    <property type="match status" value="1"/>
</dbReference>
<dbReference type="GO" id="GO:0051082">
    <property type="term" value="F:unfolded protein binding"/>
    <property type="evidence" value="ECO:0007669"/>
    <property type="project" value="InterPro"/>
</dbReference>
<dbReference type="OrthoDB" id="9776534at2"/>
<comment type="caution">
    <text evidence="6">The sequence shown here is derived from an EMBL/GenBank/DDBJ whole genome shotgun (WGS) entry which is preliminary data.</text>
</comment>
<dbReference type="InterPro" id="IPR016153">
    <property type="entry name" value="Heat_shock_Hsp33_N"/>
</dbReference>
<dbReference type="Gene3D" id="3.55.30.10">
    <property type="entry name" value="Hsp33 domain"/>
    <property type="match status" value="1"/>
</dbReference>
<evidence type="ECO:0000256" key="4">
    <source>
        <dbReference type="ARBA" id="ARBA00023186"/>
    </source>
</evidence>
<dbReference type="Gene3D" id="3.90.1280.10">
    <property type="entry name" value="HSP33 redox switch-like"/>
    <property type="match status" value="1"/>
</dbReference>
<dbReference type="Pfam" id="PF01430">
    <property type="entry name" value="HSP33"/>
    <property type="match status" value="1"/>
</dbReference>
<proteinExistence type="predicted"/>
<evidence type="ECO:0000313" key="7">
    <source>
        <dbReference type="Proteomes" id="UP000031565"/>
    </source>
</evidence>
<dbReference type="GO" id="GO:0042026">
    <property type="term" value="P:protein refolding"/>
    <property type="evidence" value="ECO:0007669"/>
    <property type="project" value="TreeGrafter"/>
</dbReference>
<evidence type="ECO:0000256" key="1">
    <source>
        <dbReference type="ARBA" id="ARBA00022490"/>
    </source>
</evidence>
<sequence>MNKDRVIKAISNSHNVKMTVVDATESLNNIIKLHETNPLAIIALSRVVLATILIGSDMKNATDKMTAIINGNGPIGTMMAEYTGHKVRAFCGNPQFDVEQIDRSKNVISQVVGTDGYLRVMKDLGMKDSFSGQIELISGEINLDFTYYLAQSEQIKSVIACSIKMNDDNTIAKAIGFYAQLLPEHKDEDIDYLEEKVGNLESISHKLIAESDLTNVFKLIDENAKVLETDSVAFECSCSYEKALASAKLLGDEQLNEILEKNSEVEIVCDFCRKKYTIKVADLKGLLKE</sequence>
<dbReference type="CDD" id="cd00498">
    <property type="entry name" value="Hsp33"/>
    <property type="match status" value="1"/>
</dbReference>
<keyword evidence="3" id="KW-1015">Disulfide bond</keyword>
<dbReference type="Proteomes" id="UP000031565">
    <property type="component" value="Unassembled WGS sequence"/>
</dbReference>
<dbReference type="SUPFAM" id="SSF64397">
    <property type="entry name" value="Hsp33 domain"/>
    <property type="match status" value="1"/>
</dbReference>
<dbReference type="InterPro" id="IPR000397">
    <property type="entry name" value="Heat_shock_Hsp33"/>
</dbReference>
<name>A0A2P6F9Y5_9MOLU</name>
<keyword evidence="7" id="KW-1185">Reference proteome</keyword>
<dbReference type="STRING" id="2138.SMSRO_v1c00140"/>
<keyword evidence="2" id="KW-0862">Zinc</keyword>
<keyword evidence="4" id="KW-0143">Chaperone</keyword>
<reference evidence="6 7" key="1">
    <citation type="journal article" date="2015" name="MBio">
        <title>Genome sequence of the Drosophila melanogaster male-killing Spiroplasma strain MSRO endosymbiont.</title>
        <authorList>
            <person name="Paredes J.C."/>
            <person name="Herren J.K."/>
            <person name="Schupfer F."/>
            <person name="Marin R."/>
            <person name="Claverol S."/>
            <person name="Kuo C.H."/>
            <person name="Lemaitre B."/>
            <person name="Beven L."/>
        </authorList>
    </citation>
    <scope>NUCLEOTIDE SEQUENCE [LARGE SCALE GENOMIC DNA]</scope>
    <source>
        <strain evidence="6 7">MSRO</strain>
    </source>
</reference>
<protein>
    <submittedName>
        <fullName evidence="6">33 kDa chaperonin</fullName>
    </submittedName>
</protein>
<dbReference type="GO" id="GO:0044183">
    <property type="term" value="F:protein folding chaperone"/>
    <property type="evidence" value="ECO:0007669"/>
    <property type="project" value="TreeGrafter"/>
</dbReference>
<dbReference type="RefSeq" id="WP_040092418.1">
    <property type="nucleotide sequence ID" value="NZ_CM020866.1"/>
</dbReference>
<evidence type="ECO:0000256" key="2">
    <source>
        <dbReference type="ARBA" id="ARBA00022833"/>
    </source>
</evidence>
<keyword evidence="1" id="KW-0963">Cytoplasm</keyword>
<dbReference type="PIRSF" id="PIRSF005261">
    <property type="entry name" value="Heat_shock_Hsp33"/>
    <property type="match status" value="1"/>
</dbReference>
<evidence type="ECO:0000256" key="3">
    <source>
        <dbReference type="ARBA" id="ARBA00023157"/>
    </source>
</evidence>
<organism evidence="6 7">
    <name type="scientific">Spiroplasma poulsonii</name>
    <dbReference type="NCBI Taxonomy" id="2138"/>
    <lineage>
        <taxon>Bacteria</taxon>
        <taxon>Bacillati</taxon>
        <taxon>Mycoplasmatota</taxon>
        <taxon>Mollicutes</taxon>
        <taxon>Entomoplasmatales</taxon>
        <taxon>Spiroplasmataceae</taxon>
        <taxon>Spiroplasma</taxon>
    </lineage>
</organism>
<evidence type="ECO:0000256" key="5">
    <source>
        <dbReference type="ARBA" id="ARBA00023284"/>
    </source>
</evidence>
<dbReference type="AlphaFoldDB" id="A0A2P6F9Y5"/>
<evidence type="ECO:0000313" key="6">
    <source>
        <dbReference type="EMBL" id="PQM30259.1"/>
    </source>
</evidence>